<gene>
    <name evidence="2" type="ORF">CIAN88_17935</name>
</gene>
<organism evidence="2 3">
    <name type="scientific">Clostridium innocuum</name>
    <dbReference type="NCBI Taxonomy" id="1522"/>
    <lineage>
        <taxon>Bacteria</taxon>
        <taxon>Bacillati</taxon>
        <taxon>Bacillota</taxon>
        <taxon>Clostridia</taxon>
        <taxon>Eubacteriales</taxon>
        <taxon>Clostridiaceae</taxon>
        <taxon>Clostridium</taxon>
    </lineage>
</organism>
<dbReference type="Proteomes" id="UP000030008">
    <property type="component" value="Unassembled WGS sequence"/>
</dbReference>
<feature type="domain" description="Methyltransferase" evidence="1">
    <location>
        <begin position="56"/>
        <end position="151"/>
    </location>
</feature>
<dbReference type="CDD" id="cd02440">
    <property type="entry name" value="AdoMet_MTases"/>
    <property type="match status" value="1"/>
</dbReference>
<accession>A0A099I2W0</accession>
<name>A0A099I2W0_CLOIN</name>
<dbReference type="GO" id="GO:0008168">
    <property type="term" value="F:methyltransferase activity"/>
    <property type="evidence" value="ECO:0007669"/>
    <property type="project" value="UniProtKB-KW"/>
</dbReference>
<dbReference type="InterPro" id="IPR029063">
    <property type="entry name" value="SAM-dependent_MTases_sf"/>
</dbReference>
<evidence type="ECO:0000259" key="1">
    <source>
        <dbReference type="Pfam" id="PF13649"/>
    </source>
</evidence>
<evidence type="ECO:0000313" key="3">
    <source>
        <dbReference type="Proteomes" id="UP000030008"/>
    </source>
</evidence>
<keyword evidence="2" id="KW-0808">Transferase</keyword>
<comment type="caution">
    <text evidence="2">The sequence shown here is derived from an EMBL/GenBank/DDBJ whole genome shotgun (WGS) entry which is preliminary data.</text>
</comment>
<sequence>MSYIEKNKEAWEEAFDNRINGWGDAVVENLQASSAYYIQPALQAELDQLNLAGKHVAQFCCSNGRELLSISRHYGAVGTGFDIAENLIAQGKMHAKQLHVPCSFSAMNILDIGSEYHQKFDVILFTIGAITWFQDVNALFQVVSDCLKPKGIMLIHDFHPLMNMLPLPGEDCYCDDVVRLLEHKYFTAEPWIENNGMGYISGEYASKTFTSFSHSISELVNSTIQSGMSVRLLNEYDYDIGLSDVYDAMGLPLSMLLMAEKV</sequence>
<dbReference type="RefSeq" id="WP_044907171.1">
    <property type="nucleotide sequence ID" value="NZ_JQIF01000093.1"/>
</dbReference>
<protein>
    <submittedName>
        <fullName evidence="2">Methyltransferase</fullName>
    </submittedName>
</protein>
<dbReference type="GO" id="GO:0032259">
    <property type="term" value="P:methylation"/>
    <property type="evidence" value="ECO:0007669"/>
    <property type="project" value="UniProtKB-KW"/>
</dbReference>
<keyword evidence="2" id="KW-0489">Methyltransferase</keyword>
<dbReference type="Pfam" id="PF13649">
    <property type="entry name" value="Methyltransf_25"/>
    <property type="match status" value="1"/>
</dbReference>
<dbReference type="Gene3D" id="3.40.50.150">
    <property type="entry name" value="Vaccinia Virus protein VP39"/>
    <property type="match status" value="1"/>
</dbReference>
<proteinExistence type="predicted"/>
<dbReference type="AlphaFoldDB" id="A0A099I2W0"/>
<dbReference type="InterPro" id="IPR041698">
    <property type="entry name" value="Methyltransf_25"/>
</dbReference>
<dbReference type="EMBL" id="JQIF01000093">
    <property type="protein sequence ID" value="KGJ51876.1"/>
    <property type="molecule type" value="Genomic_DNA"/>
</dbReference>
<evidence type="ECO:0000313" key="2">
    <source>
        <dbReference type="EMBL" id="KGJ51876.1"/>
    </source>
</evidence>
<reference evidence="2 3" key="1">
    <citation type="submission" date="2014-08" db="EMBL/GenBank/DDBJ databases">
        <title>Clostridium innocuum, an unnegligible vancomycin-resistant pathogen causing extra-intestinal infections.</title>
        <authorList>
            <person name="Feng Y."/>
            <person name="Chiu C.-H."/>
        </authorList>
    </citation>
    <scope>NUCLEOTIDE SEQUENCE [LARGE SCALE GENOMIC DNA]</scope>
    <source>
        <strain evidence="2 3">AN88</strain>
    </source>
</reference>
<dbReference type="SUPFAM" id="SSF53335">
    <property type="entry name" value="S-adenosyl-L-methionine-dependent methyltransferases"/>
    <property type="match status" value="1"/>
</dbReference>